<dbReference type="Pfam" id="PF00126">
    <property type="entry name" value="HTH_1"/>
    <property type="match status" value="1"/>
</dbReference>
<dbReference type="PANTHER" id="PTHR30419">
    <property type="entry name" value="HTH-TYPE TRANSCRIPTIONAL REGULATOR YBHD"/>
    <property type="match status" value="1"/>
</dbReference>
<keyword evidence="4" id="KW-0804">Transcription</keyword>
<proteinExistence type="inferred from homology"/>
<reference evidence="7" key="1">
    <citation type="submission" date="2023-07" db="EMBL/GenBank/DDBJ databases">
        <title>Draft genome sequence of Agarivorans aestuarii strain ZMCS4, a CAZymes producing bacteria isolated from the marine brown algae Clodostephus spongiosus.</title>
        <authorList>
            <person name="Lorente B."/>
            <person name="Cabral C."/>
            <person name="Frias J."/>
            <person name="Faria J."/>
            <person name="Toubarro D."/>
        </authorList>
    </citation>
    <scope>NUCLEOTIDE SEQUENCE [LARGE SCALE GENOMIC DNA]</scope>
    <source>
        <strain evidence="7">ZMCS4</strain>
    </source>
</reference>
<organism evidence="6 7">
    <name type="scientific">Agarivorans aestuarii</name>
    <dbReference type="NCBI Taxonomy" id="1563703"/>
    <lineage>
        <taxon>Bacteria</taxon>
        <taxon>Pseudomonadati</taxon>
        <taxon>Pseudomonadota</taxon>
        <taxon>Gammaproteobacteria</taxon>
        <taxon>Alteromonadales</taxon>
        <taxon>Alteromonadaceae</taxon>
        <taxon>Agarivorans</taxon>
    </lineage>
</organism>
<protein>
    <submittedName>
        <fullName evidence="6">LysR family transcriptional regulator</fullName>
    </submittedName>
</protein>
<name>A0ABU7G4P7_9ALTE</name>
<dbReference type="RefSeq" id="WP_329775430.1">
    <property type="nucleotide sequence ID" value="NZ_JAYDYW010000007.1"/>
</dbReference>
<evidence type="ECO:0000256" key="1">
    <source>
        <dbReference type="ARBA" id="ARBA00009437"/>
    </source>
</evidence>
<keyword evidence="7" id="KW-1185">Reference proteome</keyword>
<dbReference type="InterPro" id="IPR000847">
    <property type="entry name" value="LysR_HTH_N"/>
</dbReference>
<evidence type="ECO:0000256" key="2">
    <source>
        <dbReference type="ARBA" id="ARBA00023015"/>
    </source>
</evidence>
<dbReference type="EMBL" id="JAYDYW010000007">
    <property type="protein sequence ID" value="MEE1674280.1"/>
    <property type="molecule type" value="Genomic_DNA"/>
</dbReference>
<dbReference type="Pfam" id="PF03466">
    <property type="entry name" value="LysR_substrate"/>
    <property type="match status" value="1"/>
</dbReference>
<dbReference type="Proteomes" id="UP001310248">
    <property type="component" value="Unassembled WGS sequence"/>
</dbReference>
<evidence type="ECO:0000259" key="5">
    <source>
        <dbReference type="PROSITE" id="PS50931"/>
    </source>
</evidence>
<evidence type="ECO:0000256" key="3">
    <source>
        <dbReference type="ARBA" id="ARBA00023125"/>
    </source>
</evidence>
<dbReference type="InterPro" id="IPR050950">
    <property type="entry name" value="HTH-type_LysR_regulators"/>
</dbReference>
<gene>
    <name evidence="6" type="ORF">SNR37_003717</name>
</gene>
<evidence type="ECO:0000256" key="4">
    <source>
        <dbReference type="ARBA" id="ARBA00023163"/>
    </source>
</evidence>
<dbReference type="PANTHER" id="PTHR30419:SF30">
    <property type="entry name" value="LYSR FAMILY TRANSCRIPTIONAL REGULATOR"/>
    <property type="match status" value="1"/>
</dbReference>
<sequence length="294" mass="33023">MELRQLRQFVSVVELGSFTAAAKQLGIAQPAISATIKKLEQQLAVQLLQRNERKVSLSAEGQILYQHATQLLKQAEDAEQAMQSLVGLESGTVTIGIPSMMGSYFFPPLLMGFKSLYPQLNLSVVDAGTELVRKKLLSGELDLGIVVTQDVPPELHCEPIYKGELLACCSQDNPLSQQTNISHREFLEHELVLFREGYFHHKVIEQISREQQQVPQVSFQTNLIPLIKSIVARDFGITTLLSMVVQPGDALHSLSFNPPFFLELGLAWRRDAYMSRANQRFREFVLENCKLTQA</sequence>
<comment type="caution">
    <text evidence="6">The sequence shown here is derived from an EMBL/GenBank/DDBJ whole genome shotgun (WGS) entry which is preliminary data.</text>
</comment>
<dbReference type="InterPro" id="IPR005119">
    <property type="entry name" value="LysR_subst-bd"/>
</dbReference>
<keyword evidence="2" id="KW-0805">Transcription regulation</keyword>
<dbReference type="InterPro" id="IPR036388">
    <property type="entry name" value="WH-like_DNA-bd_sf"/>
</dbReference>
<evidence type="ECO:0000313" key="6">
    <source>
        <dbReference type="EMBL" id="MEE1674280.1"/>
    </source>
</evidence>
<evidence type="ECO:0000313" key="7">
    <source>
        <dbReference type="Proteomes" id="UP001310248"/>
    </source>
</evidence>
<dbReference type="SUPFAM" id="SSF46785">
    <property type="entry name" value="Winged helix' DNA-binding domain"/>
    <property type="match status" value="1"/>
</dbReference>
<accession>A0ABU7G4P7</accession>
<dbReference type="PRINTS" id="PR00039">
    <property type="entry name" value="HTHLYSR"/>
</dbReference>
<dbReference type="Gene3D" id="3.40.190.290">
    <property type="match status" value="1"/>
</dbReference>
<comment type="similarity">
    <text evidence="1">Belongs to the LysR transcriptional regulatory family.</text>
</comment>
<reference evidence="6 7" key="2">
    <citation type="submission" date="2023-12" db="EMBL/GenBank/DDBJ databases">
        <authorList>
            <consortium name="Cladostephus spongiosus"/>
            <person name="Lorente B."/>
            <person name="Cabral C."/>
            <person name="Frias J."/>
            <person name="Faria J."/>
            <person name="Toubarro D."/>
        </authorList>
    </citation>
    <scope>NUCLEOTIDE SEQUENCE [LARGE SCALE GENOMIC DNA]</scope>
    <source>
        <strain evidence="6 7">ZMCS4</strain>
    </source>
</reference>
<dbReference type="InterPro" id="IPR036390">
    <property type="entry name" value="WH_DNA-bd_sf"/>
</dbReference>
<feature type="domain" description="HTH lysR-type" evidence="5">
    <location>
        <begin position="1"/>
        <end position="58"/>
    </location>
</feature>
<dbReference type="Gene3D" id="1.10.10.10">
    <property type="entry name" value="Winged helix-like DNA-binding domain superfamily/Winged helix DNA-binding domain"/>
    <property type="match status" value="1"/>
</dbReference>
<dbReference type="CDD" id="cd05466">
    <property type="entry name" value="PBP2_LTTR_substrate"/>
    <property type="match status" value="1"/>
</dbReference>
<dbReference type="SUPFAM" id="SSF53850">
    <property type="entry name" value="Periplasmic binding protein-like II"/>
    <property type="match status" value="1"/>
</dbReference>
<keyword evidence="3" id="KW-0238">DNA-binding</keyword>
<dbReference type="PROSITE" id="PS50931">
    <property type="entry name" value="HTH_LYSR"/>
    <property type="match status" value="1"/>
</dbReference>